<organism evidence="5 6">
    <name type="scientific">Ulvibacterium marinum</name>
    <dbReference type="NCBI Taxonomy" id="2419782"/>
    <lineage>
        <taxon>Bacteria</taxon>
        <taxon>Pseudomonadati</taxon>
        <taxon>Bacteroidota</taxon>
        <taxon>Flavobacteriia</taxon>
        <taxon>Flavobacteriales</taxon>
        <taxon>Flavobacteriaceae</taxon>
        <taxon>Ulvibacterium</taxon>
    </lineage>
</organism>
<feature type="domain" description="Flavin reductase like" evidence="4">
    <location>
        <begin position="26"/>
        <end position="159"/>
    </location>
</feature>
<dbReference type="AlphaFoldDB" id="A0A3B0CBA7"/>
<keyword evidence="2" id="KW-0285">Flavoprotein</keyword>
<comment type="similarity">
    <text evidence="3">Belongs to the flavoredoxin family.</text>
</comment>
<dbReference type="PANTHER" id="PTHR43567">
    <property type="entry name" value="FLAVOREDOXIN-RELATED-RELATED"/>
    <property type="match status" value="1"/>
</dbReference>
<dbReference type="InterPro" id="IPR052174">
    <property type="entry name" value="Flavoredoxin"/>
</dbReference>
<dbReference type="Pfam" id="PF01613">
    <property type="entry name" value="Flavin_Reduct"/>
    <property type="match status" value="1"/>
</dbReference>
<gene>
    <name evidence="5" type="ORF">D7Z94_18460</name>
</gene>
<comment type="cofactor">
    <cofactor evidence="1">
        <name>FMN</name>
        <dbReference type="ChEBI" id="CHEBI:58210"/>
    </cofactor>
</comment>
<dbReference type="OrthoDB" id="1523782at2"/>
<accession>A0A3B0CBA7</accession>
<dbReference type="PANTHER" id="PTHR43567:SF1">
    <property type="entry name" value="FLAVOREDOXIN"/>
    <property type="match status" value="1"/>
</dbReference>
<keyword evidence="6" id="KW-1185">Reference proteome</keyword>
<evidence type="ECO:0000256" key="2">
    <source>
        <dbReference type="ARBA" id="ARBA00022630"/>
    </source>
</evidence>
<protein>
    <submittedName>
        <fullName evidence="5">Flavin reductase</fullName>
    </submittedName>
</protein>
<evidence type="ECO:0000259" key="4">
    <source>
        <dbReference type="Pfam" id="PF01613"/>
    </source>
</evidence>
<dbReference type="GO" id="GO:0016646">
    <property type="term" value="F:oxidoreductase activity, acting on the CH-NH group of donors, NAD or NADP as acceptor"/>
    <property type="evidence" value="ECO:0007669"/>
    <property type="project" value="UniProtKB-ARBA"/>
</dbReference>
<dbReference type="InterPro" id="IPR002563">
    <property type="entry name" value="Flavin_Rdtase-like_dom"/>
</dbReference>
<name>A0A3B0CBA7_9FLAO</name>
<dbReference type="EMBL" id="RBCJ01000003">
    <property type="protein sequence ID" value="RKN80216.1"/>
    <property type="molecule type" value="Genomic_DNA"/>
</dbReference>
<evidence type="ECO:0000313" key="6">
    <source>
        <dbReference type="Proteomes" id="UP000276603"/>
    </source>
</evidence>
<dbReference type="InterPro" id="IPR012349">
    <property type="entry name" value="Split_barrel_FMN-bd"/>
</dbReference>
<dbReference type="Gene3D" id="2.30.110.10">
    <property type="entry name" value="Electron Transport, Fmn-binding Protein, Chain A"/>
    <property type="match status" value="1"/>
</dbReference>
<dbReference type="GO" id="GO:0010181">
    <property type="term" value="F:FMN binding"/>
    <property type="evidence" value="ECO:0007669"/>
    <property type="project" value="InterPro"/>
</dbReference>
<reference evidence="5 6" key="1">
    <citation type="submission" date="2018-10" db="EMBL/GenBank/DDBJ databases">
        <title>Ulvibacterium marinum gen. nov., sp. nov., a novel marine bacterium of the family Flavobacteriaceae, isolated from a culture of the green alga Ulva prolifera.</title>
        <authorList>
            <person name="Zhang Z."/>
        </authorList>
    </citation>
    <scope>NUCLEOTIDE SEQUENCE [LARGE SCALE GENOMIC DNA]</scope>
    <source>
        <strain evidence="5 6">CCMM003</strain>
    </source>
</reference>
<proteinExistence type="inferred from homology"/>
<dbReference type="RefSeq" id="WP_120713025.1">
    <property type="nucleotide sequence ID" value="NZ_RBCJ01000003.1"/>
</dbReference>
<dbReference type="Proteomes" id="UP000276603">
    <property type="component" value="Unassembled WGS sequence"/>
</dbReference>
<evidence type="ECO:0000256" key="3">
    <source>
        <dbReference type="ARBA" id="ARBA00038054"/>
    </source>
</evidence>
<comment type="caution">
    <text evidence="5">The sequence shown here is derived from an EMBL/GenBank/DDBJ whole genome shotgun (WGS) entry which is preliminary data.</text>
</comment>
<sequence>METLQKDRFTSLDLNLSIWERVFTVAPLVIIGTKEDKGYNLAPKHMATPLGFGNYFGFVCTPRHGTYDNVKENGEFTVSFPKPDQIITTSLSASPRKDNISKSQGIVEALPIVKANSMDAPLIKHAYLYLECELYIIIDGFDHNSIITGMVKAAYIDKDYLRISERDEQEQLYKHPLLAYIAPGRFAKVSDTFNFPFPKDFKK</sequence>
<evidence type="ECO:0000313" key="5">
    <source>
        <dbReference type="EMBL" id="RKN80216.1"/>
    </source>
</evidence>
<dbReference type="SUPFAM" id="SSF50475">
    <property type="entry name" value="FMN-binding split barrel"/>
    <property type="match status" value="1"/>
</dbReference>
<evidence type="ECO:0000256" key="1">
    <source>
        <dbReference type="ARBA" id="ARBA00001917"/>
    </source>
</evidence>